<protein>
    <submittedName>
        <fullName evidence="2">GLPGLI family protein</fullName>
    </submittedName>
</protein>
<keyword evidence="1" id="KW-0732">Signal</keyword>
<keyword evidence="3" id="KW-1185">Reference proteome</keyword>
<dbReference type="EMBL" id="JAVDUU010000004">
    <property type="protein sequence ID" value="MDR6944098.1"/>
    <property type="molecule type" value="Genomic_DNA"/>
</dbReference>
<proteinExistence type="predicted"/>
<name>A0ABU1TFE3_9SPHI</name>
<evidence type="ECO:0000313" key="3">
    <source>
        <dbReference type="Proteomes" id="UP001247620"/>
    </source>
</evidence>
<gene>
    <name evidence="2" type="ORF">J2W55_003958</name>
</gene>
<dbReference type="Pfam" id="PF09697">
    <property type="entry name" value="Porph_ging"/>
    <property type="match status" value="1"/>
</dbReference>
<organism evidence="2 3">
    <name type="scientific">Mucilaginibacter pocheonensis</name>
    <dbReference type="NCBI Taxonomy" id="398050"/>
    <lineage>
        <taxon>Bacteria</taxon>
        <taxon>Pseudomonadati</taxon>
        <taxon>Bacteroidota</taxon>
        <taxon>Sphingobacteriia</taxon>
        <taxon>Sphingobacteriales</taxon>
        <taxon>Sphingobacteriaceae</taxon>
        <taxon>Mucilaginibacter</taxon>
    </lineage>
</organism>
<sequence length="303" mass="33812">MKKYFAVSVILAGITQAAIAQKTDTAQILVHYKFTHVRDTTNRANAYSENMVLFVGANASSYKSYDRQLQNALFKKQIQEQLANSPDGRVKIQQKNTGSGTDYYQFPGDKKLVRKEPILMNTYLIDDELPAINWHIGRDTVSFGELHCQKATCHFKGRDYTAWFCPDLPVHVGPWKLNGLPGVIIEAYDAKKEVVFKFDRVEKAVLAAPAVRQPADVHPGLTVVTMGGDDADMDPNIIQLPTKGIKTSDKEYEKLRDAMRKDPNAFVQSMLASMPVNGGPKANINIKVLPQPPINNPIELPEK</sequence>
<accession>A0ABU1TFE3</accession>
<dbReference type="InterPro" id="IPR005901">
    <property type="entry name" value="GLPGLI"/>
</dbReference>
<evidence type="ECO:0000313" key="2">
    <source>
        <dbReference type="EMBL" id="MDR6944098.1"/>
    </source>
</evidence>
<feature type="chain" id="PRO_5045450041" evidence="1">
    <location>
        <begin position="21"/>
        <end position="303"/>
    </location>
</feature>
<evidence type="ECO:0000256" key="1">
    <source>
        <dbReference type="SAM" id="SignalP"/>
    </source>
</evidence>
<dbReference type="Proteomes" id="UP001247620">
    <property type="component" value="Unassembled WGS sequence"/>
</dbReference>
<reference evidence="2 3" key="1">
    <citation type="submission" date="2023-07" db="EMBL/GenBank/DDBJ databases">
        <title>Sorghum-associated microbial communities from plants grown in Nebraska, USA.</title>
        <authorList>
            <person name="Schachtman D."/>
        </authorList>
    </citation>
    <scope>NUCLEOTIDE SEQUENCE [LARGE SCALE GENOMIC DNA]</scope>
    <source>
        <strain evidence="2 3">3262</strain>
    </source>
</reference>
<dbReference type="NCBIfam" id="TIGR01200">
    <property type="entry name" value="GLPGLI"/>
    <property type="match status" value="1"/>
</dbReference>
<comment type="caution">
    <text evidence="2">The sequence shown here is derived from an EMBL/GenBank/DDBJ whole genome shotgun (WGS) entry which is preliminary data.</text>
</comment>
<dbReference type="RefSeq" id="WP_310099551.1">
    <property type="nucleotide sequence ID" value="NZ_JAVDUU010000004.1"/>
</dbReference>
<feature type="signal peptide" evidence="1">
    <location>
        <begin position="1"/>
        <end position="20"/>
    </location>
</feature>